<comment type="caution">
    <text evidence="1">The sequence shown here is derived from an EMBL/GenBank/DDBJ whole genome shotgun (WGS) entry which is preliminary data.</text>
</comment>
<evidence type="ECO:0000313" key="2">
    <source>
        <dbReference type="Proteomes" id="UP001066276"/>
    </source>
</evidence>
<protein>
    <submittedName>
        <fullName evidence="1">Uncharacterized protein</fullName>
    </submittedName>
</protein>
<organism evidence="1 2">
    <name type="scientific">Pleurodeles waltl</name>
    <name type="common">Iberian ribbed newt</name>
    <dbReference type="NCBI Taxonomy" id="8319"/>
    <lineage>
        <taxon>Eukaryota</taxon>
        <taxon>Metazoa</taxon>
        <taxon>Chordata</taxon>
        <taxon>Craniata</taxon>
        <taxon>Vertebrata</taxon>
        <taxon>Euteleostomi</taxon>
        <taxon>Amphibia</taxon>
        <taxon>Batrachia</taxon>
        <taxon>Caudata</taxon>
        <taxon>Salamandroidea</taxon>
        <taxon>Salamandridae</taxon>
        <taxon>Pleurodelinae</taxon>
        <taxon>Pleurodeles</taxon>
    </lineage>
</organism>
<reference evidence="1" key="1">
    <citation type="journal article" date="2022" name="bioRxiv">
        <title>Sequencing and chromosome-scale assembly of the giantPleurodeles waltlgenome.</title>
        <authorList>
            <person name="Brown T."/>
            <person name="Elewa A."/>
            <person name="Iarovenko S."/>
            <person name="Subramanian E."/>
            <person name="Araus A.J."/>
            <person name="Petzold A."/>
            <person name="Susuki M."/>
            <person name="Suzuki K.-i.T."/>
            <person name="Hayashi T."/>
            <person name="Toyoda A."/>
            <person name="Oliveira C."/>
            <person name="Osipova E."/>
            <person name="Leigh N.D."/>
            <person name="Simon A."/>
            <person name="Yun M.H."/>
        </authorList>
    </citation>
    <scope>NUCLEOTIDE SEQUENCE</scope>
    <source>
        <strain evidence="1">20211129_DDA</strain>
        <tissue evidence="1">Liver</tissue>
    </source>
</reference>
<keyword evidence="2" id="KW-1185">Reference proteome</keyword>
<proteinExistence type="predicted"/>
<sequence>MTGKRIGDGVLLIRKFSKTSAGLRISHLEDRVKTSKESMGAKVSLPRGRWGINQTTAKSVKQKRLQQSASRCGDRFIIWNTQFAFDFVEYFITQNQSYMFSKCLKF</sequence>
<accession>A0AAV7QP50</accession>
<dbReference type="AlphaFoldDB" id="A0AAV7QP50"/>
<gene>
    <name evidence="1" type="ORF">NDU88_008168</name>
</gene>
<evidence type="ECO:0000313" key="1">
    <source>
        <dbReference type="EMBL" id="KAJ1141840.1"/>
    </source>
</evidence>
<dbReference type="Proteomes" id="UP001066276">
    <property type="component" value="Chromosome 6"/>
</dbReference>
<dbReference type="EMBL" id="JANPWB010000010">
    <property type="protein sequence ID" value="KAJ1141840.1"/>
    <property type="molecule type" value="Genomic_DNA"/>
</dbReference>
<name>A0AAV7QP50_PLEWA</name>